<evidence type="ECO:0000256" key="1">
    <source>
        <dbReference type="SAM" id="Phobius"/>
    </source>
</evidence>
<feature type="transmembrane region" description="Helical" evidence="1">
    <location>
        <begin position="53"/>
        <end position="74"/>
    </location>
</feature>
<dbReference type="PANTHER" id="PTHR33710">
    <property type="entry name" value="BNAC02G09200D PROTEIN"/>
    <property type="match status" value="1"/>
</dbReference>
<gene>
    <name evidence="2" type="ORF">G2W53_035056</name>
</gene>
<keyword evidence="1" id="KW-0812">Transmembrane</keyword>
<organism evidence="2 3">
    <name type="scientific">Senna tora</name>
    <dbReference type="NCBI Taxonomy" id="362788"/>
    <lineage>
        <taxon>Eukaryota</taxon>
        <taxon>Viridiplantae</taxon>
        <taxon>Streptophyta</taxon>
        <taxon>Embryophyta</taxon>
        <taxon>Tracheophyta</taxon>
        <taxon>Spermatophyta</taxon>
        <taxon>Magnoliopsida</taxon>
        <taxon>eudicotyledons</taxon>
        <taxon>Gunneridae</taxon>
        <taxon>Pentapetalae</taxon>
        <taxon>rosids</taxon>
        <taxon>fabids</taxon>
        <taxon>Fabales</taxon>
        <taxon>Fabaceae</taxon>
        <taxon>Caesalpinioideae</taxon>
        <taxon>Cassia clade</taxon>
        <taxon>Senna</taxon>
    </lineage>
</organism>
<comment type="caution">
    <text evidence="2">The sequence shown here is derived from an EMBL/GenBank/DDBJ whole genome shotgun (WGS) entry which is preliminary data.</text>
</comment>
<keyword evidence="2" id="KW-0695">RNA-directed DNA polymerase</keyword>
<keyword evidence="2" id="KW-0808">Transferase</keyword>
<name>A0A834SPG6_9FABA</name>
<feature type="transmembrane region" description="Helical" evidence="1">
    <location>
        <begin position="86"/>
        <end position="104"/>
    </location>
</feature>
<evidence type="ECO:0000313" key="2">
    <source>
        <dbReference type="EMBL" id="KAF7808313.1"/>
    </source>
</evidence>
<accession>A0A834SPG6</accession>
<dbReference type="Proteomes" id="UP000634136">
    <property type="component" value="Unassembled WGS sequence"/>
</dbReference>
<dbReference type="PANTHER" id="PTHR33710:SF77">
    <property type="entry name" value="DNASE I-LIKE SUPERFAMILY PROTEIN"/>
    <property type="match status" value="1"/>
</dbReference>
<keyword evidence="1" id="KW-0472">Membrane</keyword>
<sequence>MEIGNNKQKLRKSGENVSEIVYPSMSTLRVYQVVLDLWWLPGINVNILNFSKNFIHTLVSAPSIVIASFVTLVYDPHKEDRGVVEVFNAFTLSFLIVGLWTLKYKGSKFTWTNKQEGEAHIKERIDRAMCNSKFKEVFCKAIFFRLEPIGSNHCSFALHSEFKDIKTPRQFKFEQMWLSHDGFPNVVKDSWKHKEDPSSDSLLLFLSNINRYSSERNMDDALFFVNRAISDDDDDNSILMQKVSMEEVKQIVFELGALKAPGPDGFSSLFYSLLGAHQRESV</sequence>
<evidence type="ECO:0000313" key="3">
    <source>
        <dbReference type="Proteomes" id="UP000634136"/>
    </source>
</evidence>
<dbReference type="EMBL" id="JAAIUW010000011">
    <property type="protein sequence ID" value="KAF7808313.1"/>
    <property type="molecule type" value="Genomic_DNA"/>
</dbReference>
<proteinExistence type="predicted"/>
<reference evidence="2" key="1">
    <citation type="submission" date="2020-09" db="EMBL/GenBank/DDBJ databases">
        <title>Genome-Enabled Discovery of Anthraquinone Biosynthesis in Senna tora.</title>
        <authorList>
            <person name="Kang S.-H."/>
            <person name="Pandey R.P."/>
            <person name="Lee C.-M."/>
            <person name="Sim J.-S."/>
            <person name="Jeong J.-T."/>
            <person name="Choi B.-S."/>
            <person name="Jung M."/>
            <person name="Ginzburg D."/>
            <person name="Zhao K."/>
            <person name="Won S.Y."/>
            <person name="Oh T.-J."/>
            <person name="Yu Y."/>
            <person name="Kim N.-H."/>
            <person name="Lee O.R."/>
            <person name="Lee T.-H."/>
            <person name="Bashyal P."/>
            <person name="Kim T.-S."/>
            <person name="Lee W.-H."/>
            <person name="Kawkins C."/>
            <person name="Kim C.-K."/>
            <person name="Kim J.S."/>
            <person name="Ahn B.O."/>
            <person name="Rhee S.Y."/>
            <person name="Sohng J.K."/>
        </authorList>
    </citation>
    <scope>NUCLEOTIDE SEQUENCE</scope>
    <source>
        <tissue evidence="2">Leaf</tissue>
    </source>
</reference>
<dbReference type="AlphaFoldDB" id="A0A834SPG6"/>
<keyword evidence="2" id="KW-0548">Nucleotidyltransferase</keyword>
<dbReference type="OrthoDB" id="1434841at2759"/>
<keyword evidence="1" id="KW-1133">Transmembrane helix</keyword>
<protein>
    <submittedName>
        <fullName evidence="2">Reverse transcriptase</fullName>
    </submittedName>
</protein>
<dbReference type="GO" id="GO:0003964">
    <property type="term" value="F:RNA-directed DNA polymerase activity"/>
    <property type="evidence" value="ECO:0007669"/>
    <property type="project" value="UniProtKB-KW"/>
</dbReference>
<keyword evidence="3" id="KW-1185">Reference proteome</keyword>